<evidence type="ECO:0000313" key="1">
    <source>
        <dbReference type="EMBL" id="PIR95499.1"/>
    </source>
</evidence>
<accession>A0A2H0VAW2</accession>
<dbReference type="Proteomes" id="UP000229972">
    <property type="component" value="Unassembled WGS sequence"/>
</dbReference>
<reference evidence="2" key="1">
    <citation type="submission" date="2017-09" db="EMBL/GenBank/DDBJ databases">
        <title>Depth-based differentiation of microbial function through sediment-hosted aquifers and enrichment of novel symbionts in the deep terrestrial subsurface.</title>
        <authorList>
            <person name="Probst A.J."/>
            <person name="Ladd B."/>
            <person name="Jarett J.K."/>
            <person name="Geller-Mcgrath D.E."/>
            <person name="Sieber C.M.K."/>
            <person name="Emerson J.B."/>
            <person name="Anantharaman K."/>
            <person name="Thomas B.C."/>
            <person name="Malmstrom R."/>
            <person name="Stieglmeier M."/>
            <person name="Klingl A."/>
            <person name="Woyke T."/>
            <person name="Ryan C.M."/>
            <person name="Banfield J.F."/>
        </authorList>
    </citation>
    <scope>NUCLEOTIDE SEQUENCE [LARGE SCALE GENOMIC DNA]</scope>
</reference>
<proteinExistence type="predicted"/>
<organism evidence="1 2">
    <name type="scientific">Candidatus Falkowbacteria bacterium CG10_big_fil_rev_8_21_14_0_10_37_18</name>
    <dbReference type="NCBI Taxonomy" id="1974562"/>
    <lineage>
        <taxon>Bacteria</taxon>
        <taxon>Candidatus Falkowiibacteriota</taxon>
    </lineage>
</organism>
<dbReference type="AlphaFoldDB" id="A0A2H0VAW2"/>
<comment type="caution">
    <text evidence="1">The sequence shown here is derived from an EMBL/GenBank/DDBJ whole genome shotgun (WGS) entry which is preliminary data.</text>
</comment>
<dbReference type="EMBL" id="PFAL01000018">
    <property type="protein sequence ID" value="PIR95499.1"/>
    <property type="molecule type" value="Genomic_DNA"/>
</dbReference>
<gene>
    <name evidence="1" type="ORF">COT93_02190</name>
</gene>
<name>A0A2H0VAW2_9BACT</name>
<protein>
    <submittedName>
        <fullName evidence="1">Uncharacterized protein</fullName>
    </submittedName>
</protein>
<evidence type="ECO:0000313" key="2">
    <source>
        <dbReference type="Proteomes" id="UP000229972"/>
    </source>
</evidence>
<sequence>MFILFNRLTRERQTLWLIAPIIAVLFILPLGVKASVCDQNTILTFVANDPGGSYIAGAKIDIYEQTIDANGNTKPDKRFTGGTTDAVLGRAKLSWRNSAEDSATYAIRVRTVNKDNASFWFYDINLACGETTSLSKTLSGFNITFRDSNGDVLTKTNFSIYSQLRNSSGGLEAAKDELLVSGNSGNSGRVKVYLPQGSVRSLDNFGADVYVLEVNHGGMKSYFYGLTAHDGQLTNVDYYLSVLKVRLKDANDKSAVGVKVEVFNQDVDLNNEYKKGSKVGDFIIADNGYGSMEISSGVFAIGVKGSDGQYQYFWDISVADGRTTEYLLNLNESAAGFSACSDKASVTVALRTIKGDIIPGLKFELYEQNVDANGLPYVGAKVAGATIPSSGFSTVSFKPNADKYYALKVWDKRSDVGDFWFFSALKLDCGAAKSLTKTIPAVQVILRDGAGNLKNNYSFSLSAQAYDADNNPVIADNGLIANLKTNSGGQAWVYVSPYNPYRRGQSGIYALSTKDGNNNVVNFFNITPTDSADYVFEGQTSGVSGVLHDGRGRAMANKTVALYSYSLDGGVKRLGSSLVTAKTDAGGSFSFEYPTGTYALVTDDDFGQKNIFWGIGVKTGSSSQTLTMNLTNFSLSDTLGEGVSSNPLIKLYALSLGSSGRYFRDREVGNFKLSNGSGSKILAAGPYLAVYTGKGNKEYATAFYASNGKSQNISIIIGSKYVINSGQTFNVSVSGATGVSGGSAPTSSGSSLPNLRGRILLQVEGHGEAWYVDTASGSKYYLGRPADAFKIMRSLALGISNSDFAAVYNNPYSWRNLAGKILLKTQDSGKAYYFDPIKLQLYYLGRPADAFNVMRSLGLGITNSNLDKIATGNK</sequence>